<reference evidence="3" key="1">
    <citation type="submission" date="2013-10" db="EMBL/GenBank/DDBJ databases">
        <title>Genome sequencing of Onchocerca volvulus.</title>
        <authorList>
            <person name="Cotton J."/>
            <person name="Tsai J."/>
            <person name="Stanley E."/>
            <person name="Tracey A."/>
            <person name="Holroyd N."/>
            <person name="Lustigman S."/>
            <person name="Berriman M."/>
        </authorList>
    </citation>
    <scope>NUCLEOTIDE SEQUENCE</scope>
</reference>
<sequence>MNPDRSPAKDSAMAYEDLLENNEVQRIDMRRDILPISNEGNQSTKLGTGNRMAAILLYNAALFWYNLIRSSEIGLRSRLATRPTLKGVERKATKRFHQQEQEYHRLCDLNQFDQERYVGDFDSPEPKHRLNIRSEAKKSKKMNEKY</sequence>
<evidence type="ECO:0000313" key="2">
    <source>
        <dbReference type="EnsemblMetazoa" id="OVOC11573.1"/>
    </source>
</evidence>
<proteinExistence type="predicted"/>
<dbReference type="Proteomes" id="UP000024404">
    <property type="component" value="Unassembled WGS sequence"/>
</dbReference>
<protein>
    <submittedName>
        <fullName evidence="2">Uncharacterized protein</fullName>
    </submittedName>
</protein>
<name>A0A8R1XN19_ONCVO</name>
<dbReference type="EMBL" id="CMVM020000377">
    <property type="status" value="NOT_ANNOTATED_CDS"/>
    <property type="molecule type" value="Genomic_DNA"/>
</dbReference>
<accession>A0A8R1XN19</accession>
<evidence type="ECO:0000256" key="1">
    <source>
        <dbReference type="SAM" id="MobiDB-lite"/>
    </source>
</evidence>
<reference evidence="2" key="2">
    <citation type="submission" date="2022-06" db="UniProtKB">
        <authorList>
            <consortium name="EnsemblMetazoa"/>
        </authorList>
    </citation>
    <scope>IDENTIFICATION</scope>
</reference>
<dbReference type="AlphaFoldDB" id="A0A8R1XN19"/>
<dbReference type="EnsemblMetazoa" id="OVOC11573.1">
    <property type="protein sequence ID" value="OVOC11573.1"/>
    <property type="gene ID" value="WBGene00248382"/>
</dbReference>
<organism evidence="2 3">
    <name type="scientific">Onchocerca volvulus</name>
    <dbReference type="NCBI Taxonomy" id="6282"/>
    <lineage>
        <taxon>Eukaryota</taxon>
        <taxon>Metazoa</taxon>
        <taxon>Ecdysozoa</taxon>
        <taxon>Nematoda</taxon>
        <taxon>Chromadorea</taxon>
        <taxon>Rhabditida</taxon>
        <taxon>Spirurina</taxon>
        <taxon>Spiruromorpha</taxon>
        <taxon>Filarioidea</taxon>
        <taxon>Onchocercidae</taxon>
        <taxon>Onchocerca</taxon>
    </lineage>
</organism>
<feature type="region of interest" description="Disordered" evidence="1">
    <location>
        <begin position="118"/>
        <end position="146"/>
    </location>
</feature>
<evidence type="ECO:0000313" key="3">
    <source>
        <dbReference type="Proteomes" id="UP000024404"/>
    </source>
</evidence>
<keyword evidence="3" id="KW-1185">Reference proteome</keyword>